<evidence type="ECO:0000313" key="2">
    <source>
        <dbReference type="EMBL" id="NNU33801.1"/>
    </source>
</evidence>
<feature type="domain" description="Phytochrome chromophore attachment site" evidence="1">
    <location>
        <begin position="145"/>
        <end position="205"/>
    </location>
</feature>
<dbReference type="SUPFAM" id="SSF55785">
    <property type="entry name" value="PYP-like sensor domain (PAS domain)"/>
    <property type="match status" value="1"/>
</dbReference>
<accession>A0ABX1W2B9</accession>
<dbReference type="PROSITE" id="PS50046">
    <property type="entry name" value="PHYTOCHROME_2"/>
    <property type="match status" value="1"/>
</dbReference>
<dbReference type="InterPro" id="IPR029016">
    <property type="entry name" value="GAF-like_dom_sf"/>
</dbReference>
<keyword evidence="3" id="KW-1185">Reference proteome</keyword>
<dbReference type="Gene3D" id="3.30.450.40">
    <property type="match status" value="1"/>
</dbReference>
<dbReference type="Gene3D" id="3.30.450.20">
    <property type="entry name" value="PAS domain"/>
    <property type="match status" value="1"/>
</dbReference>
<name>A0ABX1W2B9_9SPHI</name>
<proteinExistence type="predicted"/>
<dbReference type="InterPro" id="IPR013654">
    <property type="entry name" value="PAS_2"/>
</dbReference>
<protein>
    <recommendedName>
        <fullName evidence="1">Phytochrome chromophore attachment site domain-containing protein</fullName>
    </recommendedName>
</protein>
<dbReference type="Proteomes" id="UP000566071">
    <property type="component" value="Unassembled WGS sequence"/>
</dbReference>
<evidence type="ECO:0000313" key="3">
    <source>
        <dbReference type="Proteomes" id="UP000566071"/>
    </source>
</evidence>
<organism evidence="2 3">
    <name type="scientific">Mucilaginibacter humi</name>
    <dbReference type="NCBI Taxonomy" id="2732510"/>
    <lineage>
        <taxon>Bacteria</taxon>
        <taxon>Pseudomonadati</taxon>
        <taxon>Bacteroidota</taxon>
        <taxon>Sphingobacteriia</taxon>
        <taxon>Sphingobacteriales</taxon>
        <taxon>Sphingobacteriaceae</taxon>
        <taxon>Mucilaginibacter</taxon>
    </lineage>
</organism>
<comment type="caution">
    <text evidence="2">The sequence shown here is derived from an EMBL/GenBank/DDBJ whole genome shotgun (WGS) entry which is preliminary data.</text>
</comment>
<sequence>MTNTIDLTNCDTEPIHIPGQIQSHGFLIAIDANGTIKFHSENITDFLPGLPPNLLGRPIHDIEPLIGANEPPDFINQLISFGRSNKSFDQTNPFSTDIQGMPFYLIINVSGPLYLLEFEPVASDLKNDLQRMIARSISEMLADKDLNNLLTNTALQVKNIIGYDRVMIYRFADDNHGEVVAEAKNDDRNLVGFTLPCIRHPQAGP</sequence>
<evidence type="ECO:0000259" key="1">
    <source>
        <dbReference type="PROSITE" id="PS50046"/>
    </source>
</evidence>
<dbReference type="SUPFAM" id="SSF55781">
    <property type="entry name" value="GAF domain-like"/>
    <property type="match status" value="1"/>
</dbReference>
<dbReference type="InterPro" id="IPR016132">
    <property type="entry name" value="Phyto_chromo_attachment"/>
</dbReference>
<dbReference type="RefSeq" id="WP_175269486.1">
    <property type="nucleotide sequence ID" value="NZ_JABFCR010000020.1"/>
</dbReference>
<gene>
    <name evidence="2" type="ORF">HK413_05980</name>
</gene>
<dbReference type="InterPro" id="IPR035965">
    <property type="entry name" value="PAS-like_dom_sf"/>
</dbReference>
<dbReference type="Pfam" id="PF08446">
    <property type="entry name" value="PAS_2"/>
    <property type="match status" value="1"/>
</dbReference>
<reference evidence="2 3" key="1">
    <citation type="submission" date="2020-05" db="EMBL/GenBank/DDBJ databases">
        <authorList>
            <person name="Khan S.A."/>
            <person name="Jeon C.O."/>
            <person name="Chun B.H."/>
        </authorList>
    </citation>
    <scope>NUCLEOTIDE SEQUENCE [LARGE SCALE GENOMIC DNA]</scope>
    <source>
        <strain evidence="2 3">S1162</strain>
    </source>
</reference>
<dbReference type="EMBL" id="JABFCR010000020">
    <property type="protein sequence ID" value="NNU33801.1"/>
    <property type="molecule type" value="Genomic_DNA"/>
</dbReference>